<name>A0A1G2D9Y1_9BACT</name>
<sequence>MKADLKKVVRSPWFWVPVAILLWCTLFLGSVSYFDLFDEQWEASLTNEERSQLEETWKGIVKIGREGGAPWPTFVEFKDGRVGLVYTDLNPNERATLLVNGKPSAILRSHRGMFEFARIIYPGDPSHEDAKQKFFQ</sequence>
<keyword evidence="1" id="KW-0472">Membrane</keyword>
<protein>
    <submittedName>
        <fullName evidence="2">Uncharacterized protein</fullName>
    </submittedName>
</protein>
<proteinExistence type="predicted"/>
<keyword evidence="1" id="KW-0812">Transmembrane</keyword>
<evidence type="ECO:0000256" key="1">
    <source>
        <dbReference type="SAM" id="Phobius"/>
    </source>
</evidence>
<evidence type="ECO:0000313" key="2">
    <source>
        <dbReference type="EMBL" id="OGZ09711.1"/>
    </source>
</evidence>
<keyword evidence="1" id="KW-1133">Transmembrane helix</keyword>
<dbReference type="EMBL" id="MHLL01000016">
    <property type="protein sequence ID" value="OGZ09711.1"/>
    <property type="molecule type" value="Genomic_DNA"/>
</dbReference>
<comment type="caution">
    <text evidence="2">The sequence shown here is derived from an EMBL/GenBank/DDBJ whole genome shotgun (WGS) entry which is preliminary data.</text>
</comment>
<reference evidence="2 3" key="1">
    <citation type="journal article" date="2016" name="Nat. Commun.">
        <title>Thousands of microbial genomes shed light on interconnected biogeochemical processes in an aquifer system.</title>
        <authorList>
            <person name="Anantharaman K."/>
            <person name="Brown C.T."/>
            <person name="Hug L.A."/>
            <person name="Sharon I."/>
            <person name="Castelle C.J."/>
            <person name="Probst A.J."/>
            <person name="Thomas B.C."/>
            <person name="Singh A."/>
            <person name="Wilkins M.J."/>
            <person name="Karaoz U."/>
            <person name="Brodie E.L."/>
            <person name="Williams K.H."/>
            <person name="Hubbard S.S."/>
            <person name="Banfield J.F."/>
        </authorList>
    </citation>
    <scope>NUCLEOTIDE SEQUENCE [LARGE SCALE GENOMIC DNA]</scope>
</reference>
<organism evidence="2 3">
    <name type="scientific">Candidatus Lloydbacteria bacterium RIFCSPHIGHO2_02_FULL_50_13</name>
    <dbReference type="NCBI Taxonomy" id="1798661"/>
    <lineage>
        <taxon>Bacteria</taxon>
        <taxon>Candidatus Lloydiibacteriota</taxon>
    </lineage>
</organism>
<dbReference type="AlphaFoldDB" id="A0A1G2D9Y1"/>
<accession>A0A1G2D9Y1</accession>
<evidence type="ECO:0000313" key="3">
    <source>
        <dbReference type="Proteomes" id="UP000177996"/>
    </source>
</evidence>
<dbReference type="Proteomes" id="UP000177996">
    <property type="component" value="Unassembled WGS sequence"/>
</dbReference>
<gene>
    <name evidence="2" type="ORF">A3D65_05275</name>
</gene>
<feature type="transmembrane region" description="Helical" evidence="1">
    <location>
        <begin position="12"/>
        <end position="34"/>
    </location>
</feature>